<feature type="compositionally biased region" description="Basic and acidic residues" evidence="1">
    <location>
        <begin position="35"/>
        <end position="44"/>
    </location>
</feature>
<feature type="region of interest" description="Disordered" evidence="1">
    <location>
        <begin position="1"/>
        <end position="61"/>
    </location>
</feature>
<organism evidence="2">
    <name type="scientific">Ostreococcus tauri</name>
    <name type="common">Marine green alga</name>
    <dbReference type="NCBI Taxonomy" id="70448"/>
    <lineage>
        <taxon>Eukaryota</taxon>
        <taxon>Viridiplantae</taxon>
        <taxon>Chlorophyta</taxon>
        <taxon>Mamiellophyceae</taxon>
        <taxon>Mamiellales</taxon>
        <taxon>Bathycoccaceae</taxon>
        <taxon>Ostreococcus</taxon>
    </lineage>
</organism>
<evidence type="ECO:0000256" key="1">
    <source>
        <dbReference type="SAM" id="MobiDB-lite"/>
    </source>
</evidence>
<accession>A0A1Y5IH79</accession>
<evidence type="ECO:0000313" key="2">
    <source>
        <dbReference type="EMBL" id="OUS48920.1"/>
    </source>
</evidence>
<sequence>MASSSSETKALLDGGGGGGGDATRMSGRGATSRGTAEERGRRETYGAAGDGVVRETSTRRTRRRWRDATRWMAAVSATLACVSLASRTRRGRGVDDVARVDVLGAGRARMRVAAETESTTSALGCGVTDVSCWTRALKEPRKQYKSAVGKITGVKRQINDMTAAASKTQEIVNALQRIPKEIDEMTTEVETTFNGVVDKVRGFVDDVTNGLLPSDADALVKSVSGSIVSGQSANLGDSRLGRRAGLTDSLDYDVLRAQLHGIFFPTKSPLDDANLGVPTIDKSQLTQLLNSAKACVSELATEIMNNVPKLNVTATLPQVYLPQFDISFPDWGSKVPQMPWNGPDPAWQLPEWQFKGPSFNISLPNEWGSSPKCGDKCGKGWNWPGLPNYDPSFDIGMNIPGVAGYDRKFPTFLNTSSVGFGWNFDLPSLPTLRSTPSMWDIPNMSLSQQMDLAINKCGSKENRPCILLHLSGKARLDYLTDELPKGTLFCYNIPIDEVFKPDLLNVEYKMPWPSKMGDSPWAPATLKAGFPVARWEACAGLLVFDIPKALATDLLNVLRSFFKTVFDEIKQDALGAVNDIKAEIMVPVNEAANLAASAKVVATKVKGEVDDLINSVKSISGKRRRLLSKSDVTIHEDALHEATSTLLDSHYRSITTVLSHASEIYDTRMRELEKKVMRSLESTRVALIEDPLLLKASTRSELERSAAALGGNPLLDASKKASTALDTAMQAIKDSHVKVGVQAGMKLQFRLDAKANAFKSGDLLDLVDGKFPNPYQTRHNVMLGFGFYLDVLVSAKLSLPYFARLDAQAVLEWTLKVDELEYAIELVDGKVNIITKEPRLKLERYGAASIAVDMQVGLILEIAHVDVKLCFAGVACSGPESAMTQGVYAGLDMFAAVAVGNPVDFEGTTSLSAYFSDFEYSKECTLGEKSTFATGIGAYFEVPKTEAKVDIVTSVLSDDLQLEPVHTLKLIDTTGGVFARGEIFPMQCFVK</sequence>
<dbReference type="Proteomes" id="UP000195557">
    <property type="component" value="Unassembled WGS sequence"/>
</dbReference>
<dbReference type="AlphaFoldDB" id="A0A1Y5IH79"/>
<proteinExistence type="predicted"/>
<protein>
    <submittedName>
        <fullName evidence="2">Uncharacterized protein</fullName>
    </submittedName>
</protein>
<gene>
    <name evidence="2" type="ORF">BE221DRAFT_189283</name>
</gene>
<dbReference type="EMBL" id="KZ155772">
    <property type="protein sequence ID" value="OUS48920.1"/>
    <property type="molecule type" value="Genomic_DNA"/>
</dbReference>
<name>A0A1Y5IH79_OSTTA</name>
<reference evidence="2" key="1">
    <citation type="submission" date="2017-04" db="EMBL/GenBank/DDBJ databases">
        <title>Population genomics of picophytoplankton unveils novel chromosome hypervariability.</title>
        <authorList>
            <consortium name="DOE Joint Genome Institute"/>
            <person name="Blanc-Mathieu R."/>
            <person name="Krasovec M."/>
            <person name="Hebrard M."/>
            <person name="Yau S."/>
            <person name="Desgranges E."/>
            <person name="Martin J."/>
            <person name="Schackwitz W."/>
            <person name="Kuo A."/>
            <person name="Salin G."/>
            <person name="Donnadieu C."/>
            <person name="Desdevises Y."/>
            <person name="Sanchez-Ferandin S."/>
            <person name="Moreau H."/>
            <person name="Rivals E."/>
            <person name="Grigoriev I.V."/>
            <person name="Grimsley N."/>
            <person name="Eyre-Walker A."/>
            <person name="Piganeau G."/>
        </authorList>
    </citation>
    <scope>NUCLEOTIDE SEQUENCE [LARGE SCALE GENOMIC DNA]</scope>
    <source>
        <strain evidence="2">RCC 1115</strain>
    </source>
</reference>